<dbReference type="PROSITE" id="PS50968">
    <property type="entry name" value="BIOTINYL_LIPOYL"/>
    <property type="match status" value="1"/>
</dbReference>
<evidence type="ECO:0000313" key="8">
    <source>
        <dbReference type="RefSeq" id="XP_019640413.1"/>
    </source>
</evidence>
<dbReference type="InterPro" id="IPR017453">
    <property type="entry name" value="GCV_H_sub"/>
</dbReference>
<dbReference type="HAMAP" id="MF_00272">
    <property type="entry name" value="GcvH"/>
    <property type="match status" value="1"/>
</dbReference>
<dbReference type="GeneID" id="109482151"/>
<evidence type="ECO:0000256" key="3">
    <source>
        <dbReference type="ARBA" id="ARBA00046240"/>
    </source>
</evidence>
<keyword evidence="5" id="KW-0496">Mitochondrion</keyword>
<organism evidence="7 8">
    <name type="scientific">Branchiostoma belcheri</name>
    <name type="common">Amphioxus</name>
    <dbReference type="NCBI Taxonomy" id="7741"/>
    <lineage>
        <taxon>Eukaryota</taxon>
        <taxon>Metazoa</taxon>
        <taxon>Chordata</taxon>
        <taxon>Cephalochordata</taxon>
        <taxon>Leptocardii</taxon>
        <taxon>Amphioxiformes</taxon>
        <taxon>Branchiostomatidae</taxon>
        <taxon>Branchiostoma</taxon>
    </lineage>
</organism>
<comment type="subunit">
    <text evidence="5">The glycine cleavage system is composed of four proteins: P, T, L and H.</text>
</comment>
<dbReference type="Pfam" id="PF01597">
    <property type="entry name" value="GCV_H"/>
    <property type="match status" value="1"/>
</dbReference>
<dbReference type="PANTHER" id="PTHR11715">
    <property type="entry name" value="GLYCINE CLEAVAGE SYSTEM H PROTEIN"/>
    <property type="match status" value="1"/>
</dbReference>
<dbReference type="Proteomes" id="UP000515135">
    <property type="component" value="Unplaced"/>
</dbReference>
<evidence type="ECO:0000256" key="4">
    <source>
        <dbReference type="PIRSR" id="PIRSR617453-50"/>
    </source>
</evidence>
<keyword evidence="2 4" id="KW-0450">Lipoyl</keyword>
<evidence type="ECO:0000313" key="7">
    <source>
        <dbReference type="Proteomes" id="UP000515135"/>
    </source>
</evidence>
<gene>
    <name evidence="8" type="primary">LOC109482151</name>
</gene>
<reference evidence="8" key="1">
    <citation type="submission" date="2025-08" db="UniProtKB">
        <authorList>
            <consortium name="RefSeq"/>
        </authorList>
    </citation>
    <scope>IDENTIFICATION</scope>
    <source>
        <tissue evidence="8">Gonad</tissue>
    </source>
</reference>
<keyword evidence="5" id="KW-0809">Transit peptide</keyword>
<dbReference type="NCBIfam" id="TIGR00527">
    <property type="entry name" value="gcvH"/>
    <property type="match status" value="1"/>
</dbReference>
<feature type="modified residue" description="N6-lipoyllysine" evidence="4">
    <location>
        <position position="63"/>
    </location>
</feature>
<dbReference type="GO" id="GO:0009249">
    <property type="term" value="P:protein lipoylation"/>
    <property type="evidence" value="ECO:0007669"/>
    <property type="project" value="TreeGrafter"/>
</dbReference>
<comment type="similarity">
    <text evidence="1 5">Belongs to the GcvH family.</text>
</comment>
<dbReference type="GO" id="GO:0019464">
    <property type="term" value="P:glycine decarboxylation via glycine cleavage system"/>
    <property type="evidence" value="ECO:0007669"/>
    <property type="project" value="UniProtKB-UniRule"/>
</dbReference>
<dbReference type="KEGG" id="bbel:109482151"/>
<protein>
    <recommendedName>
        <fullName evidence="5">Glycine cleavage system H protein</fullName>
    </recommendedName>
</protein>
<comment type="function">
    <text evidence="5">The H protein shuttles the methylamine group of glycine from the P protein to the T protein.</text>
</comment>
<dbReference type="GO" id="GO:0005960">
    <property type="term" value="C:glycine cleavage complex"/>
    <property type="evidence" value="ECO:0007669"/>
    <property type="project" value="UniProtKB-UniRule"/>
</dbReference>
<dbReference type="OrthoDB" id="10264154at2759"/>
<dbReference type="AlphaFoldDB" id="A0A6P4ZU56"/>
<dbReference type="InterPro" id="IPR033753">
    <property type="entry name" value="GCV_H/Fam206"/>
</dbReference>
<evidence type="ECO:0000256" key="2">
    <source>
        <dbReference type="ARBA" id="ARBA00022823"/>
    </source>
</evidence>
<dbReference type="InterPro" id="IPR000089">
    <property type="entry name" value="Biotin_lipoyl"/>
</dbReference>
<dbReference type="PANTHER" id="PTHR11715:SF3">
    <property type="entry name" value="GLYCINE CLEAVAGE SYSTEM H PROTEIN-RELATED"/>
    <property type="match status" value="1"/>
</dbReference>
<dbReference type="Gene3D" id="2.40.50.100">
    <property type="match status" value="1"/>
</dbReference>
<sequence>MAVSAVRKFTKEHEWITVDGTTGTIGITYHAQDKLGEMVFVELPEVGEELSKGDACGCVESVKEVRDLYAPVSGECVEVNLALQEEPTLVNSSPYDDGWIIKMKLSNPEELDDMMDEEAYQAYLKANSMDA</sequence>
<comment type="function">
    <text evidence="3">The glycine cleavage system catalyzes the degradation of glycine. The H protein (GCSH) shuttles the methylamine group of glycine from the P protein (GLDC) to the T protein (GCST). Has a pivotal role in the lipoylation of enzymes involved in cellular energetics such as the mitochondrial dihydrolipoyllysine-residue acetyltransferase component of pyruvate dehydrogenase complex (DLAT), and the mitochondrial dihydrolipoyllysine-residue succinyltransferase component of 2-oxoglutarate dehydrogenase complex (DLST).</text>
</comment>
<dbReference type="NCBIfam" id="NF002270">
    <property type="entry name" value="PRK01202.1"/>
    <property type="match status" value="1"/>
</dbReference>
<dbReference type="InterPro" id="IPR011053">
    <property type="entry name" value="Single_hybrid_motif"/>
</dbReference>
<dbReference type="RefSeq" id="XP_019640413.1">
    <property type="nucleotide sequence ID" value="XM_019784854.1"/>
</dbReference>
<dbReference type="InterPro" id="IPR002930">
    <property type="entry name" value="GCV_H"/>
</dbReference>
<accession>A0A6P4ZU56</accession>
<evidence type="ECO:0000256" key="5">
    <source>
        <dbReference type="RuleBase" id="RU364055"/>
    </source>
</evidence>
<proteinExistence type="inferred from homology"/>
<dbReference type="CDD" id="cd06848">
    <property type="entry name" value="GCS_H"/>
    <property type="match status" value="1"/>
</dbReference>
<comment type="subcellular location">
    <subcellularLocation>
        <location evidence="5">Mitochondrion</location>
    </subcellularLocation>
</comment>
<name>A0A6P4ZU56_BRABE</name>
<dbReference type="SUPFAM" id="SSF51230">
    <property type="entry name" value="Single hybrid motif"/>
    <property type="match status" value="1"/>
</dbReference>
<evidence type="ECO:0000259" key="6">
    <source>
        <dbReference type="PROSITE" id="PS50968"/>
    </source>
</evidence>
<evidence type="ECO:0000256" key="1">
    <source>
        <dbReference type="ARBA" id="ARBA00009249"/>
    </source>
</evidence>
<dbReference type="GO" id="GO:0005739">
    <property type="term" value="C:mitochondrion"/>
    <property type="evidence" value="ECO:0007669"/>
    <property type="project" value="UniProtKB-SubCell"/>
</dbReference>
<comment type="cofactor">
    <cofactor evidence="5">
        <name>(R)-lipoate</name>
        <dbReference type="ChEBI" id="CHEBI:83088"/>
    </cofactor>
    <text evidence="5">Binds 1 lipoyl cofactor covalently.</text>
</comment>
<feature type="domain" description="Lipoyl-binding" evidence="6">
    <location>
        <begin position="22"/>
        <end position="104"/>
    </location>
</feature>
<keyword evidence="7" id="KW-1185">Reference proteome</keyword>